<proteinExistence type="inferred from homology"/>
<dbReference type="GO" id="GO:0016810">
    <property type="term" value="F:hydrolase activity, acting on carbon-nitrogen (but not peptide) bonds"/>
    <property type="evidence" value="ECO:0007669"/>
    <property type="project" value="InterPro"/>
</dbReference>
<name>A0A1Y6BZR6_9PROT</name>
<dbReference type="EMBL" id="FWZX01000012">
    <property type="protein sequence ID" value="SMF36410.1"/>
    <property type="molecule type" value="Genomic_DNA"/>
</dbReference>
<organism evidence="6 7">
    <name type="scientific">Tistlia consotensis USBA 355</name>
    <dbReference type="NCBI Taxonomy" id="560819"/>
    <lineage>
        <taxon>Bacteria</taxon>
        <taxon>Pseudomonadati</taxon>
        <taxon>Pseudomonadota</taxon>
        <taxon>Alphaproteobacteria</taxon>
        <taxon>Rhodospirillales</taxon>
        <taxon>Rhodovibrionaceae</taxon>
        <taxon>Tistlia</taxon>
    </lineage>
</organism>
<dbReference type="Proteomes" id="UP000192917">
    <property type="component" value="Unassembled WGS sequence"/>
</dbReference>
<dbReference type="InterPro" id="IPR011330">
    <property type="entry name" value="Glyco_hydro/deAcase_b/a-brl"/>
</dbReference>
<dbReference type="STRING" id="560819.SAMN05428998_11283"/>
<comment type="function">
    <text evidence="1">Is involved in generating a small heat-stable compound (Nod), an acylated oligomer of N-acetylglucosamine, that stimulates mitosis in various plant protoplasts.</text>
</comment>
<comment type="similarity">
    <text evidence="2">Belongs to the polysaccharide deacetylase family.</text>
</comment>
<dbReference type="GO" id="GO:0005975">
    <property type="term" value="P:carbohydrate metabolic process"/>
    <property type="evidence" value="ECO:0007669"/>
    <property type="project" value="InterPro"/>
</dbReference>
<dbReference type="Gene3D" id="3.20.20.370">
    <property type="entry name" value="Glycoside hydrolase/deacetylase"/>
    <property type="match status" value="1"/>
</dbReference>
<gene>
    <name evidence="6" type="ORF">SAMN05428998_11283</name>
</gene>
<evidence type="ECO:0000259" key="5">
    <source>
        <dbReference type="PROSITE" id="PS51677"/>
    </source>
</evidence>
<evidence type="ECO:0000256" key="1">
    <source>
        <dbReference type="ARBA" id="ARBA00003236"/>
    </source>
</evidence>
<dbReference type="InterPro" id="IPR002509">
    <property type="entry name" value="NODB_dom"/>
</dbReference>
<evidence type="ECO:0000256" key="3">
    <source>
        <dbReference type="ARBA" id="ARBA00020071"/>
    </source>
</evidence>
<accession>A0A1Y6BZR6</accession>
<dbReference type="Pfam" id="PF01522">
    <property type="entry name" value="Polysacc_deac_1"/>
    <property type="match status" value="1"/>
</dbReference>
<keyword evidence="7" id="KW-1185">Reference proteome</keyword>
<dbReference type="AlphaFoldDB" id="A0A1Y6BZR6"/>
<reference evidence="6 7" key="1">
    <citation type="submission" date="2017-04" db="EMBL/GenBank/DDBJ databases">
        <authorList>
            <person name="Afonso C.L."/>
            <person name="Miller P.J."/>
            <person name="Scott M.A."/>
            <person name="Spackman E."/>
            <person name="Goraichik I."/>
            <person name="Dimitrov K.M."/>
            <person name="Suarez D.L."/>
            <person name="Swayne D.E."/>
        </authorList>
    </citation>
    <scope>NUCLEOTIDE SEQUENCE [LARGE SCALE GENOMIC DNA]</scope>
    <source>
        <strain evidence="6 7">USBA 355</strain>
    </source>
</reference>
<protein>
    <recommendedName>
        <fullName evidence="3">Chitooligosaccharide deacetylase</fullName>
    </recommendedName>
    <alternativeName>
        <fullName evidence="4">Nodulation protein B</fullName>
    </alternativeName>
</protein>
<dbReference type="PANTHER" id="PTHR10587">
    <property type="entry name" value="GLYCOSYL TRANSFERASE-RELATED"/>
    <property type="match status" value="1"/>
</dbReference>
<sequence length="214" mass="24129">MTMITLSFDNGPDPDVTPQVLDTLRRHDVKATFFVVGDKLRDRRALSERAHAEGHWIGNHTYNHLVPLGLTAERGVAAAEIARTEERIVGLAHERRFFRPFGGGGQLDRRLLNREAFDHLRQGGYTCVLWNVVPEDWAYPSSWVERALKLCFAEEHALLVLHDLPTGAMDNLGRFLLAARDRGAVFTQDFPQSCVLMERGRPALPVETYLTEAA</sequence>
<dbReference type="RefSeq" id="WP_085123616.1">
    <property type="nucleotide sequence ID" value="NZ_FWZX01000012.1"/>
</dbReference>
<dbReference type="InterPro" id="IPR050248">
    <property type="entry name" value="Polysacc_deacetylase_ArnD"/>
</dbReference>
<dbReference type="PROSITE" id="PS51677">
    <property type="entry name" value="NODB"/>
    <property type="match status" value="1"/>
</dbReference>
<dbReference type="CDD" id="cd10917">
    <property type="entry name" value="CE4_NodB_like_6s_7s"/>
    <property type="match status" value="1"/>
</dbReference>
<evidence type="ECO:0000313" key="6">
    <source>
        <dbReference type="EMBL" id="SMF36410.1"/>
    </source>
</evidence>
<dbReference type="SUPFAM" id="SSF88713">
    <property type="entry name" value="Glycoside hydrolase/deacetylase"/>
    <property type="match status" value="1"/>
</dbReference>
<evidence type="ECO:0000256" key="2">
    <source>
        <dbReference type="ARBA" id="ARBA00010973"/>
    </source>
</evidence>
<feature type="domain" description="NodB homology" evidence="5">
    <location>
        <begin position="2"/>
        <end position="187"/>
    </location>
</feature>
<evidence type="ECO:0000313" key="7">
    <source>
        <dbReference type="Proteomes" id="UP000192917"/>
    </source>
</evidence>
<evidence type="ECO:0000256" key="4">
    <source>
        <dbReference type="ARBA" id="ARBA00032976"/>
    </source>
</evidence>